<comment type="caution">
    <text evidence="2">The sequence shown here is derived from an EMBL/GenBank/DDBJ whole genome shotgun (WGS) entry which is preliminary data.</text>
</comment>
<dbReference type="Pfam" id="PF08588">
    <property type="entry name" value="Duc1"/>
    <property type="match status" value="1"/>
</dbReference>
<dbReference type="InterPro" id="IPR013897">
    <property type="entry name" value="Duc1"/>
</dbReference>
<keyword evidence="3" id="KW-1185">Reference proteome</keyword>
<dbReference type="PANTHER" id="PTHR34826">
    <property type="entry name" value="UPF0590 PROTEIN C409.17C"/>
    <property type="match status" value="1"/>
</dbReference>
<dbReference type="OrthoDB" id="42898at2759"/>
<name>A0A9W6ZJB9_9STRA</name>
<evidence type="ECO:0000313" key="2">
    <source>
        <dbReference type="EMBL" id="GMH52103.1"/>
    </source>
</evidence>
<evidence type="ECO:0000259" key="1">
    <source>
        <dbReference type="Pfam" id="PF08588"/>
    </source>
</evidence>
<organism evidence="2 3">
    <name type="scientific">Triparma retinervis</name>
    <dbReference type="NCBI Taxonomy" id="2557542"/>
    <lineage>
        <taxon>Eukaryota</taxon>
        <taxon>Sar</taxon>
        <taxon>Stramenopiles</taxon>
        <taxon>Ochrophyta</taxon>
        <taxon>Bolidophyceae</taxon>
        <taxon>Parmales</taxon>
        <taxon>Triparmaceae</taxon>
        <taxon>Triparma</taxon>
    </lineage>
</organism>
<dbReference type="AlphaFoldDB" id="A0A9W6ZJB9"/>
<proteinExistence type="predicted"/>
<accession>A0A9W6ZJB9</accession>
<protein>
    <recommendedName>
        <fullName evidence="1">Domain of unknown function at the cortex 1 domain-containing protein</fullName>
    </recommendedName>
</protein>
<feature type="non-terminal residue" evidence="2">
    <location>
        <position position="1"/>
    </location>
</feature>
<dbReference type="PANTHER" id="PTHR34826:SF2">
    <property type="entry name" value="UPF0590 PROTEIN C409.17C"/>
    <property type="match status" value="1"/>
</dbReference>
<dbReference type="EMBL" id="BRXZ01003303">
    <property type="protein sequence ID" value="GMH52103.1"/>
    <property type="molecule type" value="Genomic_DNA"/>
</dbReference>
<dbReference type="Proteomes" id="UP001165082">
    <property type="component" value="Unassembled WGS sequence"/>
</dbReference>
<evidence type="ECO:0000313" key="3">
    <source>
        <dbReference type="Proteomes" id="UP001165082"/>
    </source>
</evidence>
<reference evidence="2" key="1">
    <citation type="submission" date="2022-07" db="EMBL/GenBank/DDBJ databases">
        <title>Genome analysis of Parmales, a sister group of diatoms, reveals the evolutionary specialization of diatoms from phago-mixotrophs to photoautotrophs.</title>
        <authorList>
            <person name="Ban H."/>
            <person name="Sato S."/>
            <person name="Yoshikawa S."/>
            <person name="Kazumasa Y."/>
            <person name="Nakamura Y."/>
            <person name="Ichinomiya M."/>
            <person name="Saitoh K."/>
            <person name="Sato N."/>
            <person name="Blanc-Mathieu R."/>
            <person name="Endo H."/>
            <person name="Kuwata A."/>
            <person name="Ogata H."/>
        </authorList>
    </citation>
    <scope>NUCLEOTIDE SEQUENCE</scope>
</reference>
<feature type="domain" description="Domain of unknown function at the cortex 1" evidence="1">
    <location>
        <begin position="4"/>
        <end position="136"/>
    </location>
</feature>
<sequence length="163" mass="18611">YAPKTQPYFLSPLVNTVQGFAVETPSTAQDIVGSPSSKYTLVENTVLLGPSVPRDSEKRRKYFAVQENLSKHHFETDLVYTFDYYQHFLDMPTLKFVVTSFLKFDISGIVGPQPLQLSMAKSMDGEGYYWNFEIWHEKLLTFHKEEEERVEEEGGGGGKDKDA</sequence>
<gene>
    <name evidence="2" type="ORF">TrRE_jg13330</name>
</gene>